<name>A0A194WYF2_MOLSC</name>
<dbReference type="Proteomes" id="UP000070700">
    <property type="component" value="Unassembled WGS sequence"/>
</dbReference>
<organism evidence="4 5">
    <name type="scientific">Mollisia scopiformis</name>
    <name type="common">Conifer needle endophyte fungus</name>
    <name type="synonym">Phialocephala scopiformis</name>
    <dbReference type="NCBI Taxonomy" id="149040"/>
    <lineage>
        <taxon>Eukaryota</taxon>
        <taxon>Fungi</taxon>
        <taxon>Dikarya</taxon>
        <taxon>Ascomycota</taxon>
        <taxon>Pezizomycotina</taxon>
        <taxon>Leotiomycetes</taxon>
        <taxon>Helotiales</taxon>
        <taxon>Mollisiaceae</taxon>
        <taxon>Mollisia</taxon>
    </lineage>
</organism>
<dbReference type="SFLD" id="SFLDS00019">
    <property type="entry name" value="Glutathione_Transferase_(cytos"/>
    <property type="match status" value="1"/>
</dbReference>
<accession>A0A194WYF2</accession>
<proteinExistence type="inferred from homology"/>
<dbReference type="InterPro" id="IPR036282">
    <property type="entry name" value="Glutathione-S-Trfase_C_sf"/>
</dbReference>
<dbReference type="SUPFAM" id="SSF52833">
    <property type="entry name" value="Thioredoxin-like"/>
    <property type="match status" value="1"/>
</dbReference>
<keyword evidence="5" id="KW-1185">Reference proteome</keyword>
<dbReference type="Gene3D" id="1.20.1050.10">
    <property type="match status" value="1"/>
</dbReference>
<protein>
    <submittedName>
        <fullName evidence="4">Glutathione S-transferase</fullName>
    </submittedName>
</protein>
<dbReference type="Pfam" id="PF13409">
    <property type="entry name" value="GST_N_2"/>
    <property type="match status" value="1"/>
</dbReference>
<dbReference type="InterPro" id="IPR036249">
    <property type="entry name" value="Thioredoxin-like_sf"/>
</dbReference>
<gene>
    <name evidence="4" type="ORF">LY89DRAFT_197981</name>
</gene>
<dbReference type="PROSITE" id="PS50405">
    <property type="entry name" value="GST_CTER"/>
    <property type="match status" value="1"/>
</dbReference>
<dbReference type="PANTHER" id="PTHR44051">
    <property type="entry name" value="GLUTATHIONE S-TRANSFERASE-RELATED"/>
    <property type="match status" value="1"/>
</dbReference>
<dbReference type="InterPro" id="IPR010987">
    <property type="entry name" value="Glutathione-S-Trfase_C-like"/>
</dbReference>
<dbReference type="CDD" id="cd03057">
    <property type="entry name" value="GST_N_Beta"/>
    <property type="match status" value="1"/>
</dbReference>
<dbReference type="KEGG" id="psco:LY89DRAFT_197981"/>
<dbReference type="GeneID" id="28815487"/>
<dbReference type="InterPro" id="IPR040079">
    <property type="entry name" value="Glutathione_S-Trfase"/>
</dbReference>
<dbReference type="CDD" id="cd03188">
    <property type="entry name" value="GST_C_Beta"/>
    <property type="match status" value="1"/>
</dbReference>
<dbReference type="SUPFAM" id="SSF47616">
    <property type="entry name" value="GST C-terminal domain-like"/>
    <property type="match status" value="1"/>
</dbReference>
<evidence type="ECO:0000256" key="1">
    <source>
        <dbReference type="ARBA" id="ARBA00007409"/>
    </source>
</evidence>
<evidence type="ECO:0000313" key="4">
    <source>
        <dbReference type="EMBL" id="KUJ12991.1"/>
    </source>
</evidence>
<evidence type="ECO:0000313" key="5">
    <source>
        <dbReference type="Proteomes" id="UP000070700"/>
    </source>
</evidence>
<feature type="domain" description="GST C-terminal" evidence="3">
    <location>
        <begin position="89"/>
        <end position="216"/>
    </location>
</feature>
<dbReference type="InParanoid" id="A0A194WYF2"/>
<dbReference type="STRING" id="149040.A0A194WYF2"/>
<comment type="similarity">
    <text evidence="1">Belongs to the GST superfamily.</text>
</comment>
<evidence type="ECO:0000259" key="2">
    <source>
        <dbReference type="PROSITE" id="PS50404"/>
    </source>
</evidence>
<dbReference type="Pfam" id="PF00043">
    <property type="entry name" value="GST_C"/>
    <property type="match status" value="1"/>
</dbReference>
<dbReference type="OrthoDB" id="2309723at2759"/>
<evidence type="ECO:0000259" key="3">
    <source>
        <dbReference type="PROSITE" id="PS50405"/>
    </source>
</evidence>
<dbReference type="RefSeq" id="XP_018067346.1">
    <property type="nucleotide sequence ID" value="XM_018205761.1"/>
</dbReference>
<dbReference type="PANTHER" id="PTHR44051:SF8">
    <property type="entry name" value="GLUTATHIONE S-TRANSFERASE GSTA"/>
    <property type="match status" value="1"/>
</dbReference>
<feature type="domain" description="GST N-terminal" evidence="2">
    <location>
        <begin position="2"/>
        <end position="84"/>
    </location>
</feature>
<sequence>MAPDLKFYYAPGACSLAPHILLHEVGAKYEPVILRIGATRTEFPASFKDVNPKMRVPTIVIDQEIITEIPSVCTAISQLTPSKNLMGKPGLENIRVLEWMNYLSGTLHGGGFGHLFRPGRFTADESSEAKMGVEKKAREAIGESLVFVEGRLRDGKWAVGEQMTTVDVFLLVFWRWGVAYRFGMEKYPRYRALMERLNEVESVKETLEFEKIKAML</sequence>
<dbReference type="EMBL" id="KQ947423">
    <property type="protein sequence ID" value="KUJ12991.1"/>
    <property type="molecule type" value="Genomic_DNA"/>
</dbReference>
<dbReference type="InterPro" id="IPR004045">
    <property type="entry name" value="Glutathione_S-Trfase_N"/>
</dbReference>
<dbReference type="Gene3D" id="3.40.30.10">
    <property type="entry name" value="Glutaredoxin"/>
    <property type="match status" value="1"/>
</dbReference>
<dbReference type="InterPro" id="IPR004046">
    <property type="entry name" value="GST_C"/>
</dbReference>
<reference evidence="4 5" key="1">
    <citation type="submission" date="2015-10" db="EMBL/GenBank/DDBJ databases">
        <title>Full genome of DAOMC 229536 Phialocephala scopiformis, a fungal endophyte of spruce producing the potent anti-insectan compound rugulosin.</title>
        <authorList>
            <consortium name="DOE Joint Genome Institute"/>
            <person name="Walker A.K."/>
            <person name="Frasz S.L."/>
            <person name="Seifert K.A."/>
            <person name="Miller J.D."/>
            <person name="Mondo S.J."/>
            <person name="Labutti K."/>
            <person name="Lipzen A."/>
            <person name="Dockter R."/>
            <person name="Kennedy M."/>
            <person name="Grigoriev I.V."/>
            <person name="Spatafora J.W."/>
        </authorList>
    </citation>
    <scope>NUCLEOTIDE SEQUENCE [LARGE SCALE GENOMIC DNA]</scope>
    <source>
        <strain evidence="4 5">CBS 120377</strain>
    </source>
</reference>
<dbReference type="PROSITE" id="PS50404">
    <property type="entry name" value="GST_NTER"/>
    <property type="match status" value="1"/>
</dbReference>
<dbReference type="AlphaFoldDB" id="A0A194WYF2"/>
<dbReference type="GO" id="GO:0016740">
    <property type="term" value="F:transferase activity"/>
    <property type="evidence" value="ECO:0007669"/>
    <property type="project" value="UniProtKB-KW"/>
</dbReference>
<keyword evidence="4" id="KW-0808">Transferase</keyword>